<evidence type="ECO:0000256" key="1">
    <source>
        <dbReference type="SAM" id="Coils"/>
    </source>
</evidence>
<evidence type="ECO:0008006" key="4">
    <source>
        <dbReference type="Google" id="ProtNLM"/>
    </source>
</evidence>
<dbReference type="EMBL" id="MFZH01000014">
    <property type="protein sequence ID" value="OGK19266.1"/>
    <property type="molecule type" value="Genomic_DNA"/>
</dbReference>
<dbReference type="Pfam" id="PF09903">
    <property type="entry name" value="DUF2130"/>
    <property type="match status" value="1"/>
</dbReference>
<reference evidence="2 3" key="1">
    <citation type="journal article" date="2016" name="Nat. Commun.">
        <title>Thousands of microbial genomes shed light on interconnected biogeochemical processes in an aquifer system.</title>
        <authorList>
            <person name="Anantharaman K."/>
            <person name="Brown C.T."/>
            <person name="Hug L.A."/>
            <person name="Sharon I."/>
            <person name="Castelle C.J."/>
            <person name="Probst A.J."/>
            <person name="Thomas B.C."/>
            <person name="Singh A."/>
            <person name="Wilkins M.J."/>
            <person name="Karaoz U."/>
            <person name="Brodie E.L."/>
            <person name="Williams K.H."/>
            <person name="Hubbard S.S."/>
            <person name="Banfield J.F."/>
        </authorList>
    </citation>
    <scope>NUCLEOTIDE SEQUENCE [LARGE SCALE GENOMIC DNA]</scope>
</reference>
<dbReference type="InterPro" id="IPR019219">
    <property type="entry name" value="DUF2130"/>
</dbReference>
<keyword evidence="1" id="KW-0175">Coiled coil</keyword>
<sequence length="353" mass="41034">MREEIVSETRSALLEEAQKKASAQFETQTKSLSAEIAEEKERNKSLTEKLDKLLEEMRALRRKDEEREIEMKQRLLNEEEKIRVEIRKKTEAEHELKDLEKNKKLSDALIQIEELKNKMQQGSQQTQGEVLELELERILKNEFPSDKIYEVKKGERGADTTHEIIDKLGRSCGVILWESKNAQWQQGWISKLKGDQRTAKSELAVLVTINKPEWLDSFTYREGVWVTSWQFVVPLAFALRFNLISLHHEKQTKEGKSGKMEVVYEYLIGTEFKHRVEAIVEAFSNLQAEMEREKRWFAAKWGRQEKEIRKVLDHTHGMYGDLQGIVGASLPELKSLSLESGESSDEDEQSSIL</sequence>
<comment type="caution">
    <text evidence="2">The sequence shown here is derived from an EMBL/GenBank/DDBJ whole genome shotgun (WGS) entry which is preliminary data.</text>
</comment>
<protein>
    <recommendedName>
        <fullName evidence="4">DUF2130 domain-containing protein</fullName>
    </recommendedName>
</protein>
<name>A0A1F7GKS6_9BACT</name>
<feature type="coiled-coil region" evidence="1">
    <location>
        <begin position="29"/>
        <end position="125"/>
    </location>
</feature>
<dbReference type="AlphaFoldDB" id="A0A1F7GKS6"/>
<gene>
    <name evidence="2" type="ORF">A2799_03635</name>
</gene>
<accession>A0A1F7GKS6</accession>
<evidence type="ECO:0000313" key="2">
    <source>
        <dbReference type="EMBL" id="OGK19266.1"/>
    </source>
</evidence>
<organism evidence="2 3">
    <name type="scientific">Candidatus Roizmanbacteria bacterium RIFCSPHIGHO2_01_FULL_39_24</name>
    <dbReference type="NCBI Taxonomy" id="1802032"/>
    <lineage>
        <taxon>Bacteria</taxon>
        <taxon>Candidatus Roizmaniibacteriota</taxon>
    </lineage>
</organism>
<dbReference type="Proteomes" id="UP000176850">
    <property type="component" value="Unassembled WGS sequence"/>
</dbReference>
<proteinExistence type="predicted"/>
<evidence type="ECO:0000313" key="3">
    <source>
        <dbReference type="Proteomes" id="UP000176850"/>
    </source>
</evidence>